<gene>
    <name evidence="1" type="ORF">JKIAZH3_G742</name>
</gene>
<dbReference type="EMBL" id="CAJHJG010002062">
    <property type="protein sequence ID" value="CAD6917067.1"/>
    <property type="molecule type" value="Genomic_DNA"/>
</dbReference>
<proteinExistence type="predicted"/>
<evidence type="ECO:0000313" key="2">
    <source>
        <dbReference type="Proteomes" id="UP000836402"/>
    </source>
</evidence>
<sequence length="73" mass="8502">MDASSYPAPTLLRRLRTLNGKEVKAFTQLVPFALSPLIEDKLVQKDLLEAWCAYARFSRLVYVEYIKDMESYQ</sequence>
<dbReference type="Proteomes" id="UP000836402">
    <property type="component" value="Unassembled WGS sequence"/>
</dbReference>
<feature type="non-terminal residue" evidence="1">
    <location>
        <position position="73"/>
    </location>
</feature>
<accession>A0ABN7IPV2</accession>
<organism evidence="1 2">
    <name type="scientific">Tilletia caries</name>
    <name type="common">wheat bunt fungus</name>
    <dbReference type="NCBI Taxonomy" id="13290"/>
    <lineage>
        <taxon>Eukaryota</taxon>
        <taxon>Fungi</taxon>
        <taxon>Dikarya</taxon>
        <taxon>Basidiomycota</taxon>
        <taxon>Ustilaginomycotina</taxon>
        <taxon>Exobasidiomycetes</taxon>
        <taxon>Tilletiales</taxon>
        <taxon>Tilletiaceae</taxon>
        <taxon>Tilletia</taxon>
    </lineage>
</organism>
<keyword evidence="2" id="KW-1185">Reference proteome</keyword>
<reference evidence="1" key="1">
    <citation type="submission" date="2020-10" db="EMBL/GenBank/DDBJ databases">
        <authorList>
            <person name="Sedaghatjoo S."/>
        </authorList>
    </citation>
    <scope>NUCLEOTIDE SEQUENCE</scope>
    <source>
        <strain evidence="1">AZH3</strain>
    </source>
</reference>
<name>A0ABN7IPV2_9BASI</name>
<comment type="caution">
    <text evidence="1">The sequence shown here is derived from an EMBL/GenBank/DDBJ whole genome shotgun (WGS) entry which is preliminary data.</text>
</comment>
<evidence type="ECO:0000313" key="1">
    <source>
        <dbReference type="EMBL" id="CAD6917067.1"/>
    </source>
</evidence>
<protein>
    <submittedName>
        <fullName evidence="1">Uncharacterized protein</fullName>
    </submittedName>
</protein>